<comment type="caution">
    <text evidence="4">The sequence shown here is derived from an EMBL/GenBank/DDBJ whole genome shotgun (WGS) entry which is preliminary data.</text>
</comment>
<protein>
    <submittedName>
        <fullName evidence="4">Competence protein F, phosphoribosyltransferase protein</fullName>
    </submittedName>
</protein>
<evidence type="ECO:0000256" key="2">
    <source>
        <dbReference type="SAM" id="SignalP"/>
    </source>
</evidence>
<dbReference type="Pfam" id="PF00156">
    <property type="entry name" value="Pribosyltran"/>
    <property type="match status" value="1"/>
</dbReference>
<dbReference type="CDD" id="cd06223">
    <property type="entry name" value="PRTases_typeI"/>
    <property type="match status" value="1"/>
</dbReference>
<accession>A0A242M4A7</accession>
<dbReference type="SUPFAM" id="SSF53271">
    <property type="entry name" value="PRTase-like"/>
    <property type="match status" value="1"/>
</dbReference>
<evidence type="ECO:0000313" key="5">
    <source>
        <dbReference type="Proteomes" id="UP000194546"/>
    </source>
</evidence>
<dbReference type="InterPro" id="IPR029057">
    <property type="entry name" value="PRTase-like"/>
</dbReference>
<dbReference type="Gene3D" id="3.40.50.2020">
    <property type="match status" value="1"/>
</dbReference>
<keyword evidence="2" id="KW-0732">Signal</keyword>
<dbReference type="EMBL" id="NBTY01000212">
    <property type="protein sequence ID" value="OTP65856.1"/>
    <property type="molecule type" value="Genomic_DNA"/>
</dbReference>
<evidence type="ECO:0000256" key="1">
    <source>
        <dbReference type="ARBA" id="ARBA00008007"/>
    </source>
</evidence>
<dbReference type="AlphaFoldDB" id="A0A242M4A7"/>
<dbReference type="Proteomes" id="UP000194546">
    <property type="component" value="Unassembled WGS sequence"/>
</dbReference>
<feature type="signal peptide" evidence="2">
    <location>
        <begin position="1"/>
        <end position="24"/>
    </location>
</feature>
<dbReference type="PANTHER" id="PTHR47505:SF1">
    <property type="entry name" value="DNA UTILIZATION PROTEIN YHGH"/>
    <property type="match status" value="1"/>
</dbReference>
<reference evidence="4 5" key="1">
    <citation type="submission" date="2017-03" db="EMBL/GenBank/DDBJ databases">
        <title>Genome analysis of strain PAMC 26510.</title>
        <authorList>
            <person name="Oh H.-M."/>
            <person name="Yang J.-A."/>
        </authorList>
    </citation>
    <scope>NUCLEOTIDE SEQUENCE [LARGE SCALE GENOMIC DNA]</scope>
    <source>
        <strain evidence="4 5">PAMC 26510</strain>
    </source>
</reference>
<name>A0A242M4A7_CABSO</name>
<feature type="domain" description="Phosphoribosyltransferase" evidence="3">
    <location>
        <begin position="189"/>
        <end position="276"/>
    </location>
</feature>
<keyword evidence="4" id="KW-0328">Glycosyltransferase</keyword>
<comment type="similarity">
    <text evidence="1">Belongs to the ComF/GntX family.</text>
</comment>
<keyword evidence="4" id="KW-0808">Transferase</keyword>
<dbReference type="GO" id="GO:0016757">
    <property type="term" value="F:glycosyltransferase activity"/>
    <property type="evidence" value="ECO:0007669"/>
    <property type="project" value="UniProtKB-KW"/>
</dbReference>
<proteinExistence type="inferred from homology"/>
<dbReference type="PANTHER" id="PTHR47505">
    <property type="entry name" value="DNA UTILIZATION PROTEIN YHGH"/>
    <property type="match status" value="1"/>
</dbReference>
<dbReference type="InterPro" id="IPR051910">
    <property type="entry name" value="ComF/GntX_DNA_util-trans"/>
</dbReference>
<feature type="chain" id="PRO_5012060171" evidence="2">
    <location>
        <begin position="25"/>
        <end position="280"/>
    </location>
</feature>
<evidence type="ECO:0000259" key="3">
    <source>
        <dbReference type="Pfam" id="PF00156"/>
    </source>
</evidence>
<evidence type="ECO:0000313" key="4">
    <source>
        <dbReference type="EMBL" id="OTP65856.1"/>
    </source>
</evidence>
<sequence>MFPRLWIGLMGRQFLFILRRSALASSAGLSLLQKGFVDAARSFVRLHDIALPSQCALCGNLSHRVLCTGCDEQYWNQARTRCFICALPMSVFAGPGEDRSRAQSRCKLCITEPPHFDATIALADYRAPLDTLALELKFQARLAGADEFARQLQATFEDSNVAAPDIVAPVPLSRKRLRTRGYNQAWSIGKPLARRLGAHADATLIERTRNTAPQAKLDLDTRRHNVGDAFRVLRDVRGKHVGIVDDVMTSGATLDALARTLKTAGARRVTNFVALRTPQD</sequence>
<gene>
    <name evidence="4" type="ORF">PAMC26510_37110</name>
</gene>
<dbReference type="InterPro" id="IPR000836">
    <property type="entry name" value="PRTase_dom"/>
</dbReference>
<organism evidence="4 5">
    <name type="scientific">Caballeronia sordidicola</name>
    <name type="common">Burkholderia sordidicola</name>
    <dbReference type="NCBI Taxonomy" id="196367"/>
    <lineage>
        <taxon>Bacteria</taxon>
        <taxon>Pseudomonadati</taxon>
        <taxon>Pseudomonadota</taxon>
        <taxon>Betaproteobacteria</taxon>
        <taxon>Burkholderiales</taxon>
        <taxon>Burkholderiaceae</taxon>
        <taxon>Caballeronia</taxon>
    </lineage>
</organism>